<evidence type="ECO:0000256" key="1">
    <source>
        <dbReference type="SAM" id="Phobius"/>
    </source>
</evidence>
<evidence type="ECO:0000313" key="5">
    <source>
        <dbReference type="Proteomes" id="UP000238534"/>
    </source>
</evidence>
<keyword evidence="1" id="KW-0812">Transmembrane</keyword>
<dbReference type="EMBL" id="PCPP01000001">
    <property type="protein sequence ID" value="PRB86037.1"/>
    <property type="molecule type" value="Genomic_DNA"/>
</dbReference>
<dbReference type="EMBL" id="PCPH01000001">
    <property type="protein sequence ID" value="PRB91790.1"/>
    <property type="molecule type" value="Genomic_DNA"/>
</dbReference>
<protein>
    <submittedName>
        <fullName evidence="2">Uncharacterized protein</fullName>
    </submittedName>
</protein>
<evidence type="ECO:0000313" key="2">
    <source>
        <dbReference type="EMBL" id="PRB86037.1"/>
    </source>
</evidence>
<dbReference type="Proteomes" id="UP000238325">
    <property type="component" value="Unassembled WGS sequence"/>
</dbReference>
<feature type="transmembrane region" description="Helical" evidence="1">
    <location>
        <begin position="12"/>
        <end position="29"/>
    </location>
</feature>
<dbReference type="OrthoDB" id="649654at2"/>
<evidence type="ECO:0000313" key="4">
    <source>
        <dbReference type="Proteomes" id="UP000238325"/>
    </source>
</evidence>
<name>A0A2S9CZT7_CHRCI</name>
<sequence length="193" mass="22721">MKKQEFPFRKKIYLTITFTIISIILLSSVKTTVDSVCNYYQYDKNTPLNNFLTSVYNIKPLRVFNSYTGFETGYGFFGTNVSSDFVIIYDLLDKQGNKVDSKKFKLNTKEASVRFTSLNRLFLDKLTGDKNEMFNKYIDIVLKEMSKHIYNQYNGKYGVHLKVYLYNYPALQEYVKGKNKTELFLTNEMTYIK</sequence>
<keyword evidence="1" id="KW-0472">Membrane</keyword>
<dbReference type="AlphaFoldDB" id="A0A2S9CZT7"/>
<keyword evidence="1" id="KW-1133">Transmembrane helix</keyword>
<gene>
    <name evidence="2" type="ORF">CQ022_07240</name>
    <name evidence="3" type="ORF">CQ033_00910</name>
</gene>
<dbReference type="Proteomes" id="UP000238534">
    <property type="component" value="Unassembled WGS sequence"/>
</dbReference>
<accession>A0A2S9CZT7</accession>
<proteinExistence type="predicted"/>
<reference evidence="4 5" key="1">
    <citation type="submission" date="2017-09" db="EMBL/GenBank/DDBJ databases">
        <title>Genomic, metabolic, and phenotypic characteristics of bacterial isolates from the natural microbiome of the model nematode Caenorhabditis elegans.</title>
        <authorList>
            <person name="Zimmermann J."/>
            <person name="Obeng N."/>
            <person name="Yang W."/>
            <person name="Obeng O."/>
            <person name="Kissoyan K."/>
            <person name="Pees B."/>
            <person name="Dirksen P."/>
            <person name="Hoppner M."/>
            <person name="Franke A."/>
            <person name="Rosenstiel P."/>
            <person name="Leippe M."/>
            <person name="Dierking K."/>
            <person name="Kaleta C."/>
            <person name="Schulenburg H."/>
        </authorList>
    </citation>
    <scope>NUCLEOTIDE SEQUENCE [LARGE SCALE GENOMIC DNA]</scope>
    <source>
        <strain evidence="2 5">MYb25</strain>
        <strain evidence="3 4">MYb44</strain>
    </source>
</reference>
<dbReference type="RefSeq" id="WP_105680775.1">
    <property type="nucleotide sequence ID" value="NZ_JBBGZD010000001.1"/>
</dbReference>
<comment type="caution">
    <text evidence="2">The sequence shown here is derived from an EMBL/GenBank/DDBJ whole genome shotgun (WGS) entry which is preliminary data.</text>
</comment>
<keyword evidence="4" id="KW-1185">Reference proteome</keyword>
<evidence type="ECO:0000313" key="3">
    <source>
        <dbReference type="EMBL" id="PRB91790.1"/>
    </source>
</evidence>
<organism evidence="2 5">
    <name type="scientific">Chryseobacterium culicis</name>
    <dbReference type="NCBI Taxonomy" id="680127"/>
    <lineage>
        <taxon>Bacteria</taxon>
        <taxon>Pseudomonadati</taxon>
        <taxon>Bacteroidota</taxon>
        <taxon>Flavobacteriia</taxon>
        <taxon>Flavobacteriales</taxon>
        <taxon>Weeksellaceae</taxon>
        <taxon>Chryseobacterium group</taxon>
        <taxon>Chryseobacterium</taxon>
    </lineage>
</organism>